<dbReference type="GO" id="GO:0009535">
    <property type="term" value="C:chloroplast thylakoid membrane"/>
    <property type="evidence" value="ECO:0007669"/>
    <property type="project" value="UniProtKB-SubCell"/>
</dbReference>
<evidence type="ECO:0000256" key="7">
    <source>
        <dbReference type="ARBA" id="ARBA00023276"/>
    </source>
</evidence>
<evidence type="ECO:0000256" key="5">
    <source>
        <dbReference type="ARBA" id="ARBA00023136"/>
    </source>
</evidence>
<dbReference type="GO" id="GO:0010207">
    <property type="term" value="P:photosystem II assembly"/>
    <property type="evidence" value="ECO:0007669"/>
    <property type="project" value="InterPro"/>
</dbReference>
<protein>
    <recommendedName>
        <fullName evidence="9">33 kDa subunit of oxygen evolving system of photosystem II</fullName>
    </recommendedName>
    <alternativeName>
        <fullName evidence="8">33 kDa thylakoid membrane protein</fullName>
    </alternativeName>
    <alternativeName>
        <fullName evidence="10">OEC 33 kDa subunit</fullName>
    </alternativeName>
</protein>
<name>A0A843V211_COLES</name>
<evidence type="ECO:0000256" key="4">
    <source>
        <dbReference type="ARBA" id="ARBA00023078"/>
    </source>
</evidence>
<comment type="caution">
    <text evidence="11">The sequence shown here is derived from an EMBL/GenBank/DDBJ whole genome shotgun (WGS) entry which is preliminary data.</text>
</comment>
<evidence type="ECO:0000256" key="10">
    <source>
        <dbReference type="ARBA" id="ARBA00081293"/>
    </source>
</evidence>
<evidence type="ECO:0000313" key="11">
    <source>
        <dbReference type="EMBL" id="MQL92382.1"/>
    </source>
</evidence>
<evidence type="ECO:0000256" key="9">
    <source>
        <dbReference type="ARBA" id="ARBA00080173"/>
    </source>
</evidence>
<dbReference type="GO" id="GO:0009654">
    <property type="term" value="C:photosystem II oxygen evolving complex"/>
    <property type="evidence" value="ECO:0007669"/>
    <property type="project" value="InterPro"/>
</dbReference>
<dbReference type="InterPro" id="IPR002628">
    <property type="entry name" value="PsbO"/>
</dbReference>
<keyword evidence="6" id="KW-0464">Manganese</keyword>
<keyword evidence="5" id="KW-0472">Membrane</keyword>
<dbReference type="Gene3D" id="2.40.160.30">
    <property type="entry name" value="Photosystem II, cytochrome c-550 precursor"/>
    <property type="match status" value="1"/>
</dbReference>
<feature type="non-terminal residue" evidence="11">
    <location>
        <position position="1"/>
    </location>
</feature>
<dbReference type="InterPro" id="IPR011250">
    <property type="entry name" value="OMP/PagP_B-barrel"/>
</dbReference>
<dbReference type="FunFam" id="3.30.2050.10:FF:000001">
    <property type="entry name" value="Oxygen-evolving enhancer protein 1, chloroplastic"/>
    <property type="match status" value="1"/>
</dbReference>
<evidence type="ECO:0000256" key="3">
    <source>
        <dbReference type="ARBA" id="ARBA00022531"/>
    </source>
</evidence>
<sequence>LVGVAKNTSPKFHKIKLMTCLTYTLNVEGPFEVSANGTVKFEEDGINYATVTVQIPRGEHVPFLFSKQLVASGKPKSFSGQFLVPSYQGSSFLDPKCRGGSTRYSNVAALPARGRGDEEELAKNIKDARSSMGRITLRVTKSKPETGEVGVFQSVQPSDTNLEARAPKDVKIQGIWYTQLKS</sequence>
<evidence type="ECO:0000256" key="1">
    <source>
        <dbReference type="ARBA" id="ARBA00004334"/>
    </source>
</evidence>
<comment type="subcellular location">
    <subcellularLocation>
        <location evidence="1">Plastid</location>
        <location evidence="1">Chloroplast thylakoid membrane</location>
    </subcellularLocation>
</comment>
<evidence type="ECO:0000256" key="6">
    <source>
        <dbReference type="ARBA" id="ARBA00023211"/>
    </source>
</evidence>
<dbReference type="SUPFAM" id="SSF56925">
    <property type="entry name" value="OMPA-like"/>
    <property type="match status" value="1"/>
</dbReference>
<dbReference type="Gene3D" id="3.30.2050.10">
    <property type="entry name" value="photosynthetic oxygen evolving center domain"/>
    <property type="match status" value="1"/>
</dbReference>
<reference evidence="11" key="1">
    <citation type="submission" date="2017-07" db="EMBL/GenBank/DDBJ databases">
        <title>Taro Niue Genome Assembly and Annotation.</title>
        <authorList>
            <person name="Atibalentja N."/>
            <person name="Keating K."/>
            <person name="Fields C.J."/>
        </authorList>
    </citation>
    <scope>NUCLEOTIDE SEQUENCE</scope>
    <source>
        <strain evidence="11">Niue_2</strain>
        <tissue evidence="11">Leaf</tissue>
    </source>
</reference>
<dbReference type="PANTHER" id="PTHR34058">
    <property type="entry name" value="OXYGEN-EVOLVING ENHANCER PROTEIN 1-2, CHLOROPLASTIC"/>
    <property type="match status" value="1"/>
</dbReference>
<dbReference type="Proteomes" id="UP000652761">
    <property type="component" value="Unassembled WGS sequence"/>
</dbReference>
<proteinExistence type="inferred from homology"/>
<dbReference type="Pfam" id="PF01716">
    <property type="entry name" value="MSP"/>
    <property type="match status" value="1"/>
</dbReference>
<evidence type="ECO:0000313" key="12">
    <source>
        <dbReference type="Proteomes" id="UP000652761"/>
    </source>
</evidence>
<keyword evidence="12" id="KW-1185">Reference proteome</keyword>
<evidence type="ECO:0000256" key="2">
    <source>
        <dbReference type="ARBA" id="ARBA00009838"/>
    </source>
</evidence>
<gene>
    <name evidence="11" type="ORF">Taro_025007</name>
</gene>
<evidence type="ECO:0000256" key="8">
    <source>
        <dbReference type="ARBA" id="ARBA00078362"/>
    </source>
</evidence>
<organism evidence="11 12">
    <name type="scientific">Colocasia esculenta</name>
    <name type="common">Wild taro</name>
    <name type="synonym">Arum esculentum</name>
    <dbReference type="NCBI Taxonomy" id="4460"/>
    <lineage>
        <taxon>Eukaryota</taxon>
        <taxon>Viridiplantae</taxon>
        <taxon>Streptophyta</taxon>
        <taxon>Embryophyta</taxon>
        <taxon>Tracheophyta</taxon>
        <taxon>Spermatophyta</taxon>
        <taxon>Magnoliopsida</taxon>
        <taxon>Liliopsida</taxon>
        <taxon>Araceae</taxon>
        <taxon>Aroideae</taxon>
        <taxon>Colocasieae</taxon>
        <taxon>Colocasia</taxon>
    </lineage>
</organism>
<dbReference type="OrthoDB" id="2860at2759"/>
<keyword evidence="7" id="KW-0604">Photosystem II</keyword>
<dbReference type="AlphaFoldDB" id="A0A843V211"/>
<dbReference type="GO" id="GO:0010242">
    <property type="term" value="F:oxygen evolving activity"/>
    <property type="evidence" value="ECO:0007669"/>
    <property type="project" value="InterPro"/>
</dbReference>
<dbReference type="GO" id="GO:0042549">
    <property type="term" value="P:photosystem II stabilization"/>
    <property type="evidence" value="ECO:0007669"/>
    <property type="project" value="InterPro"/>
</dbReference>
<dbReference type="EMBL" id="NMUH01001441">
    <property type="protein sequence ID" value="MQL92382.1"/>
    <property type="molecule type" value="Genomic_DNA"/>
</dbReference>
<keyword evidence="3" id="KW-0602">Photosynthesis</keyword>
<keyword evidence="4" id="KW-0793">Thylakoid</keyword>
<accession>A0A843V211</accession>
<comment type="similarity">
    <text evidence="2">Belongs to the PsbO family.</text>
</comment>